<feature type="binding site" evidence="10">
    <location>
        <position position="415"/>
    </location>
    <ligand>
        <name>substrate</name>
    </ligand>
</feature>
<evidence type="ECO:0000256" key="7">
    <source>
        <dbReference type="ARBA" id="ARBA00023295"/>
    </source>
</evidence>
<evidence type="ECO:0000256" key="8">
    <source>
        <dbReference type="ARBA" id="ARBA00023326"/>
    </source>
</evidence>
<dbReference type="EMBL" id="AGSI01000022">
    <property type="protein sequence ID" value="EIE18783.1"/>
    <property type="molecule type" value="Genomic_DNA"/>
</dbReference>
<evidence type="ECO:0000256" key="10">
    <source>
        <dbReference type="PIRSR" id="PIRSR617736-2"/>
    </source>
</evidence>
<keyword evidence="13" id="KW-1185">Reference proteome</keyword>
<dbReference type="Gene3D" id="3.20.20.80">
    <property type="entry name" value="Glycosidases"/>
    <property type="match status" value="1"/>
</dbReference>
<dbReference type="InterPro" id="IPR017853">
    <property type="entry name" value="GH"/>
</dbReference>
<dbReference type="SUPFAM" id="SSF51445">
    <property type="entry name" value="(Trans)glycosidases"/>
    <property type="match status" value="1"/>
</dbReference>
<evidence type="ECO:0000256" key="3">
    <source>
        <dbReference type="ARBA" id="ARBA00012744"/>
    </source>
</evidence>
<dbReference type="eggNOG" id="KOG0626">
    <property type="taxonomic scope" value="Eukaryota"/>
</dbReference>
<dbReference type="InterPro" id="IPR017736">
    <property type="entry name" value="Glyco_hydro_1_beta-glucosidase"/>
</dbReference>
<keyword evidence="4 11" id="KW-0378">Hydrolase</keyword>
<evidence type="ECO:0000256" key="4">
    <source>
        <dbReference type="ARBA" id="ARBA00022801"/>
    </source>
</evidence>
<organism evidence="12 13">
    <name type="scientific">Coccomyxa subellipsoidea (strain C-169)</name>
    <name type="common">Green microalga</name>
    <dbReference type="NCBI Taxonomy" id="574566"/>
    <lineage>
        <taxon>Eukaryota</taxon>
        <taxon>Viridiplantae</taxon>
        <taxon>Chlorophyta</taxon>
        <taxon>core chlorophytes</taxon>
        <taxon>Trebouxiophyceae</taxon>
        <taxon>Trebouxiophyceae incertae sedis</taxon>
        <taxon>Coccomyxaceae</taxon>
        <taxon>Coccomyxa</taxon>
        <taxon>Coccomyxa subellipsoidea</taxon>
    </lineage>
</organism>
<dbReference type="GO" id="GO:0008422">
    <property type="term" value="F:beta-glucosidase activity"/>
    <property type="evidence" value="ECO:0007669"/>
    <property type="project" value="UniProtKB-EC"/>
</dbReference>
<name>I0YK64_COCSC</name>
<feature type="active site" description="Proton donor" evidence="9">
    <location>
        <position position="165"/>
    </location>
</feature>
<dbReference type="NCBIfam" id="TIGR03356">
    <property type="entry name" value="BGL"/>
    <property type="match status" value="1"/>
</dbReference>
<evidence type="ECO:0000256" key="5">
    <source>
        <dbReference type="ARBA" id="ARBA00023001"/>
    </source>
</evidence>
<dbReference type="GeneID" id="17036712"/>
<dbReference type="STRING" id="574566.I0YK64"/>
<evidence type="ECO:0000256" key="9">
    <source>
        <dbReference type="PIRSR" id="PIRSR617736-1"/>
    </source>
</evidence>
<evidence type="ECO:0000313" key="13">
    <source>
        <dbReference type="Proteomes" id="UP000007264"/>
    </source>
</evidence>
<feature type="binding site" evidence="10">
    <location>
        <begin position="422"/>
        <end position="423"/>
    </location>
    <ligand>
        <name>substrate</name>
    </ligand>
</feature>
<dbReference type="KEGG" id="csl:COCSUDRAFT_38560"/>
<dbReference type="InterPro" id="IPR001360">
    <property type="entry name" value="Glyco_hydro_1"/>
</dbReference>
<reference evidence="12 13" key="1">
    <citation type="journal article" date="2012" name="Genome Biol.">
        <title>The genome of the polar eukaryotic microalga coccomyxa subellipsoidea reveals traits of cold adaptation.</title>
        <authorList>
            <person name="Blanc G."/>
            <person name="Agarkova I."/>
            <person name="Grimwood J."/>
            <person name="Kuo A."/>
            <person name="Brueggeman A."/>
            <person name="Dunigan D."/>
            <person name="Gurnon J."/>
            <person name="Ladunga I."/>
            <person name="Lindquist E."/>
            <person name="Lucas S."/>
            <person name="Pangilinan J."/>
            <person name="Proschold T."/>
            <person name="Salamov A."/>
            <person name="Schmutz J."/>
            <person name="Weeks D."/>
            <person name="Yamada T."/>
            <person name="Claverie J.M."/>
            <person name="Grigoriev I."/>
            <person name="Van Etten J."/>
            <person name="Lomsadze A."/>
            <person name="Borodovsky M."/>
        </authorList>
    </citation>
    <scope>NUCLEOTIDE SEQUENCE [LARGE SCALE GENOMIC DNA]</scope>
    <source>
        <strain evidence="12 13">C-169</strain>
    </source>
</reference>
<feature type="active site" description="Nucleophile" evidence="9">
    <location>
        <position position="365"/>
    </location>
</feature>
<sequence>MSAQKPKFPWGVASAAYQVEGAYKEDGRGMSIWDTFSHTPGKTAQGHTGDVAVDFYHRYEADIAIMKSLGVKVFRFSISWPRILPQGTGRVNKLGVQFYSKLIDALLAAGIEPHVTLYHWDLPQALQDKYGGWLSDKSIKDFAAYAEVCFKAFGDRVSFWTTFNEPWSFIWIGYGMGIHAPGRCSDRSMCAEGDSAREPWVVTHNVLLAHAAAVERFRALVPQGNISINLNAEWSEPMTSSVADKEAAQRNLDFILGIYADPIFLGDYPASVRSRITDLPEFTPEQRASLKGSADYFALNHYTSRYISHDEEAVPTGLSAHTERNGKAIGKQADSDWLLAVPWGFRRLLAYVHRRYGAPEIWVTENGCDAPGEDDAAFPAVLEDTFRLQYYQEYLAEAMKAVTEDGVNIRGYFAWSILDNFEWADGYTKRFGIVYVDYKHGLLRHLKASAKFLAALFGPEPLAAARAAAAIQSATVD</sequence>
<protein>
    <recommendedName>
        <fullName evidence="3 11">Beta-glucosidase</fullName>
        <ecNumber evidence="3 11">3.2.1.21</ecNumber>
    </recommendedName>
</protein>
<feature type="binding site" evidence="10">
    <location>
        <position position="119"/>
    </location>
    <ligand>
        <name>substrate</name>
    </ligand>
</feature>
<dbReference type="PANTHER" id="PTHR10353:SF36">
    <property type="entry name" value="LP05116P"/>
    <property type="match status" value="1"/>
</dbReference>
<dbReference type="EC" id="3.2.1.21" evidence="3 11"/>
<evidence type="ECO:0000256" key="2">
    <source>
        <dbReference type="ARBA" id="ARBA00010838"/>
    </source>
</evidence>
<dbReference type="RefSeq" id="XP_005643327.1">
    <property type="nucleotide sequence ID" value="XM_005643270.1"/>
</dbReference>
<comment type="similarity">
    <text evidence="2 11">Belongs to the glycosyl hydrolase 1 family.</text>
</comment>
<dbReference type="InterPro" id="IPR033132">
    <property type="entry name" value="GH_1_N_CS"/>
</dbReference>
<keyword evidence="5" id="KW-0136">Cellulose degradation</keyword>
<feature type="binding site" evidence="10">
    <location>
        <position position="18"/>
    </location>
    <ligand>
        <name>substrate</name>
    </ligand>
</feature>
<gene>
    <name evidence="12" type="ORF">COCSUDRAFT_38560</name>
</gene>
<dbReference type="GO" id="GO:0030245">
    <property type="term" value="P:cellulose catabolic process"/>
    <property type="evidence" value="ECO:0007669"/>
    <property type="project" value="UniProtKB-KW"/>
</dbReference>
<feature type="binding site" evidence="10">
    <location>
        <position position="164"/>
    </location>
    <ligand>
        <name>substrate</name>
    </ligand>
</feature>
<keyword evidence="8" id="KW-0624">Polysaccharide degradation</keyword>
<evidence type="ECO:0000256" key="6">
    <source>
        <dbReference type="ARBA" id="ARBA00023277"/>
    </source>
</evidence>
<dbReference type="FunFam" id="3.20.20.80:FF:000020">
    <property type="entry name" value="Beta-glucosidase 12"/>
    <property type="match status" value="1"/>
</dbReference>
<dbReference type="PRINTS" id="PR00131">
    <property type="entry name" value="GLHYDRLASE1"/>
</dbReference>
<dbReference type="AlphaFoldDB" id="I0YK64"/>
<comment type="catalytic activity">
    <reaction evidence="1 11">
        <text>Hydrolysis of terminal, non-reducing beta-D-glucosyl residues with release of beta-D-glucose.</text>
        <dbReference type="EC" id="3.2.1.21"/>
    </reaction>
</comment>
<dbReference type="PANTHER" id="PTHR10353">
    <property type="entry name" value="GLYCOSYL HYDROLASE"/>
    <property type="match status" value="1"/>
</dbReference>
<dbReference type="Pfam" id="PF00232">
    <property type="entry name" value="Glyco_hydro_1"/>
    <property type="match status" value="1"/>
</dbReference>
<keyword evidence="6" id="KW-0119">Carbohydrate metabolism</keyword>
<dbReference type="Proteomes" id="UP000007264">
    <property type="component" value="Unassembled WGS sequence"/>
</dbReference>
<feature type="binding site" evidence="10">
    <location>
        <position position="302"/>
    </location>
    <ligand>
        <name>substrate</name>
    </ligand>
</feature>
<dbReference type="PROSITE" id="PS00653">
    <property type="entry name" value="GLYCOSYL_HYDROL_F1_2"/>
    <property type="match status" value="1"/>
</dbReference>
<evidence type="ECO:0000256" key="1">
    <source>
        <dbReference type="ARBA" id="ARBA00000448"/>
    </source>
</evidence>
<evidence type="ECO:0000256" key="11">
    <source>
        <dbReference type="RuleBase" id="RU361175"/>
    </source>
</evidence>
<dbReference type="OrthoDB" id="65569at2759"/>
<proteinExistence type="inferred from homology"/>
<keyword evidence="7 11" id="KW-0326">Glycosidase</keyword>
<evidence type="ECO:0000313" key="12">
    <source>
        <dbReference type="EMBL" id="EIE18783.1"/>
    </source>
</evidence>
<accession>I0YK64</accession>
<comment type="caution">
    <text evidence="12">The sequence shown here is derived from an EMBL/GenBank/DDBJ whole genome shotgun (WGS) entry which is preliminary data.</text>
</comment>